<dbReference type="EMBL" id="MU004458">
    <property type="protein sequence ID" value="KAF2650338.1"/>
    <property type="molecule type" value="Genomic_DNA"/>
</dbReference>
<reference evidence="1" key="1">
    <citation type="journal article" date="2020" name="Stud. Mycol.">
        <title>101 Dothideomycetes genomes: a test case for predicting lifestyles and emergence of pathogens.</title>
        <authorList>
            <person name="Haridas S."/>
            <person name="Albert R."/>
            <person name="Binder M."/>
            <person name="Bloem J."/>
            <person name="Labutti K."/>
            <person name="Salamov A."/>
            <person name="Andreopoulos B."/>
            <person name="Baker S."/>
            <person name="Barry K."/>
            <person name="Bills G."/>
            <person name="Bluhm B."/>
            <person name="Cannon C."/>
            <person name="Castanera R."/>
            <person name="Culley D."/>
            <person name="Daum C."/>
            <person name="Ezra D."/>
            <person name="Gonzalez J."/>
            <person name="Henrissat B."/>
            <person name="Kuo A."/>
            <person name="Liang C."/>
            <person name="Lipzen A."/>
            <person name="Lutzoni F."/>
            <person name="Magnuson J."/>
            <person name="Mondo S."/>
            <person name="Nolan M."/>
            <person name="Ohm R."/>
            <person name="Pangilinan J."/>
            <person name="Park H.-J."/>
            <person name="Ramirez L."/>
            <person name="Alfaro M."/>
            <person name="Sun H."/>
            <person name="Tritt A."/>
            <person name="Yoshinaga Y."/>
            <person name="Zwiers L.-H."/>
            <person name="Turgeon B."/>
            <person name="Goodwin S."/>
            <person name="Spatafora J."/>
            <person name="Crous P."/>
            <person name="Grigoriev I."/>
        </authorList>
    </citation>
    <scope>NUCLEOTIDE SEQUENCE</scope>
    <source>
        <strain evidence="1">CBS 122681</strain>
    </source>
</reference>
<dbReference type="Proteomes" id="UP000799324">
    <property type="component" value="Unassembled WGS sequence"/>
</dbReference>
<evidence type="ECO:0000313" key="2">
    <source>
        <dbReference type="Proteomes" id="UP000799324"/>
    </source>
</evidence>
<feature type="non-terminal residue" evidence="1">
    <location>
        <position position="251"/>
    </location>
</feature>
<dbReference type="GO" id="GO:0004222">
    <property type="term" value="F:metalloendopeptidase activity"/>
    <property type="evidence" value="ECO:0007669"/>
    <property type="project" value="TreeGrafter"/>
</dbReference>
<keyword evidence="2" id="KW-1185">Reference proteome</keyword>
<protein>
    <submittedName>
        <fullName evidence="1">Uncharacterized protein</fullName>
    </submittedName>
</protein>
<evidence type="ECO:0000313" key="1">
    <source>
        <dbReference type="EMBL" id="KAF2650338.1"/>
    </source>
</evidence>
<sequence>NTAPRPWGRNSRNEVVVPFCYLDEETRKSVRDDIILAHNHWLRSLGGTASKDSGHGIKFWEAVNKKGDPEYCTLGPGKSWNDNVAINTVVIRHLANTNKLSAPIGMAHEHQRPDRDDYVRYICKELKDFDAAFERAKRADSRMTEDALCNKPGQAKLYGFRGEDYLMGVTASALALYWPVNKVNAYDYDSIMHYPTLSGDAKEECLTNEQRCHLVRWKDPGNPNDRSVAMVKENLTPSKADIDWVKATYPW</sequence>
<feature type="non-terminal residue" evidence="1">
    <location>
        <position position="1"/>
    </location>
</feature>
<proteinExistence type="predicted"/>
<dbReference type="Gene3D" id="3.40.390.10">
    <property type="entry name" value="Collagenase (Catalytic Domain)"/>
    <property type="match status" value="1"/>
</dbReference>
<name>A0A6A6SV84_9PLEO</name>
<gene>
    <name evidence="1" type="ORF">K491DRAFT_564469</name>
</gene>
<dbReference type="SUPFAM" id="SSF55486">
    <property type="entry name" value="Metalloproteases ('zincins'), catalytic domain"/>
    <property type="match status" value="1"/>
</dbReference>
<accession>A0A6A6SV84</accession>
<dbReference type="AlphaFoldDB" id="A0A6A6SV84"/>
<dbReference type="PANTHER" id="PTHR10127:SF850">
    <property type="entry name" value="METALLOENDOPEPTIDASE"/>
    <property type="match status" value="1"/>
</dbReference>
<dbReference type="PANTHER" id="PTHR10127">
    <property type="entry name" value="DISCOIDIN, CUB, EGF, LAMININ , AND ZINC METALLOPROTEASE DOMAIN CONTAINING"/>
    <property type="match status" value="1"/>
</dbReference>
<dbReference type="OrthoDB" id="291007at2759"/>
<dbReference type="InterPro" id="IPR024079">
    <property type="entry name" value="MetalloPept_cat_dom_sf"/>
</dbReference>
<organism evidence="1 2">
    <name type="scientific">Lophiostoma macrostomum CBS 122681</name>
    <dbReference type="NCBI Taxonomy" id="1314788"/>
    <lineage>
        <taxon>Eukaryota</taxon>
        <taxon>Fungi</taxon>
        <taxon>Dikarya</taxon>
        <taxon>Ascomycota</taxon>
        <taxon>Pezizomycotina</taxon>
        <taxon>Dothideomycetes</taxon>
        <taxon>Pleosporomycetidae</taxon>
        <taxon>Pleosporales</taxon>
        <taxon>Lophiostomataceae</taxon>
        <taxon>Lophiostoma</taxon>
    </lineage>
</organism>